<dbReference type="PANTHER" id="PTHR10434:SF40">
    <property type="entry name" value="1-ACYL-SN-GLYCEROL-3-PHOSPHATE ACYLTRANSFERASE"/>
    <property type="match status" value="1"/>
</dbReference>
<evidence type="ECO:0000256" key="3">
    <source>
        <dbReference type="ARBA" id="ARBA00023315"/>
    </source>
</evidence>
<evidence type="ECO:0000256" key="2">
    <source>
        <dbReference type="ARBA" id="ARBA00022679"/>
    </source>
</evidence>
<keyword evidence="4" id="KW-1133">Transmembrane helix</keyword>
<comment type="pathway">
    <text evidence="1">Lipid metabolism.</text>
</comment>
<keyword evidence="4" id="KW-0472">Membrane</keyword>
<evidence type="ECO:0000256" key="1">
    <source>
        <dbReference type="ARBA" id="ARBA00005189"/>
    </source>
</evidence>
<keyword evidence="7" id="KW-1185">Reference proteome</keyword>
<keyword evidence="3 6" id="KW-0012">Acyltransferase</keyword>
<feature type="domain" description="Phospholipid/glycerol acyltransferase" evidence="5">
    <location>
        <begin position="69"/>
        <end position="184"/>
    </location>
</feature>
<gene>
    <name evidence="6" type="ORF">ACFQ14_06500</name>
</gene>
<keyword evidence="2" id="KW-0808">Transferase</keyword>
<dbReference type="EMBL" id="JBHTJV010000003">
    <property type="protein sequence ID" value="MFD0916053.1"/>
    <property type="molecule type" value="Genomic_DNA"/>
</dbReference>
<evidence type="ECO:0000256" key="4">
    <source>
        <dbReference type="SAM" id="Phobius"/>
    </source>
</evidence>
<organism evidence="6 7">
    <name type="scientific">Pseudahrensia aquimaris</name>
    <dbReference type="NCBI Taxonomy" id="744461"/>
    <lineage>
        <taxon>Bacteria</taxon>
        <taxon>Pseudomonadati</taxon>
        <taxon>Pseudomonadota</taxon>
        <taxon>Alphaproteobacteria</taxon>
        <taxon>Hyphomicrobiales</taxon>
        <taxon>Ahrensiaceae</taxon>
        <taxon>Pseudahrensia</taxon>
    </lineage>
</organism>
<feature type="transmembrane region" description="Helical" evidence="4">
    <location>
        <begin position="7"/>
        <end position="27"/>
    </location>
</feature>
<dbReference type="InterPro" id="IPR002123">
    <property type="entry name" value="Plipid/glycerol_acylTrfase"/>
</dbReference>
<dbReference type="SUPFAM" id="SSF69593">
    <property type="entry name" value="Glycerol-3-phosphate (1)-acyltransferase"/>
    <property type="match status" value="1"/>
</dbReference>
<protein>
    <submittedName>
        <fullName evidence="6">Lysophospholipid acyltransferase family protein</fullName>
    </submittedName>
</protein>
<dbReference type="Proteomes" id="UP001597101">
    <property type="component" value="Unassembled WGS sequence"/>
</dbReference>
<evidence type="ECO:0000313" key="7">
    <source>
        <dbReference type="Proteomes" id="UP001597101"/>
    </source>
</evidence>
<name>A0ABW3FF13_9HYPH</name>
<accession>A0ABW3FF13</accession>
<reference evidence="7" key="1">
    <citation type="journal article" date="2019" name="Int. J. Syst. Evol. Microbiol.">
        <title>The Global Catalogue of Microorganisms (GCM) 10K type strain sequencing project: providing services to taxonomists for standard genome sequencing and annotation.</title>
        <authorList>
            <consortium name="The Broad Institute Genomics Platform"/>
            <consortium name="The Broad Institute Genome Sequencing Center for Infectious Disease"/>
            <person name="Wu L."/>
            <person name="Ma J."/>
        </authorList>
    </citation>
    <scope>NUCLEOTIDE SEQUENCE [LARGE SCALE GENOMIC DNA]</scope>
    <source>
        <strain evidence="7">CCUG 60023</strain>
    </source>
</reference>
<sequence>MRSFLFRIAYWATSITVGLVAMPLMLLPGRHLLVVWLRTYAKMMLFWMRVIGGIHLEVRGRYDVPKGGAIIASKHQSWGDGYATFAQFHDLAIVTGDHLAKVFGVGWILKKMEAIVVDNCGGAKSRERLVDEELARAREKGRRILIYPEGRLCPVGYHYRYRKGIFHMYEAYKCPVVPVATNLGLFWPLDNWEMRQGTAVLEFLEPIEPGLDKETFMALLQERIETASIALLPDGFKLPSNRLLPDEFDAEKDPLPEDIETKAA</sequence>
<dbReference type="CDD" id="cd07989">
    <property type="entry name" value="LPLAT_AGPAT-like"/>
    <property type="match status" value="1"/>
</dbReference>
<comment type="caution">
    <text evidence="6">The sequence shown here is derived from an EMBL/GenBank/DDBJ whole genome shotgun (WGS) entry which is preliminary data.</text>
</comment>
<evidence type="ECO:0000259" key="5">
    <source>
        <dbReference type="SMART" id="SM00563"/>
    </source>
</evidence>
<keyword evidence="4" id="KW-0812">Transmembrane</keyword>
<dbReference type="PANTHER" id="PTHR10434">
    <property type="entry name" value="1-ACYL-SN-GLYCEROL-3-PHOSPHATE ACYLTRANSFERASE"/>
    <property type="match status" value="1"/>
</dbReference>
<dbReference type="RefSeq" id="WP_377211889.1">
    <property type="nucleotide sequence ID" value="NZ_JBHTJV010000003.1"/>
</dbReference>
<dbReference type="GO" id="GO:0016746">
    <property type="term" value="F:acyltransferase activity"/>
    <property type="evidence" value="ECO:0007669"/>
    <property type="project" value="UniProtKB-KW"/>
</dbReference>
<dbReference type="SMART" id="SM00563">
    <property type="entry name" value="PlsC"/>
    <property type="match status" value="1"/>
</dbReference>
<proteinExistence type="predicted"/>
<evidence type="ECO:0000313" key="6">
    <source>
        <dbReference type="EMBL" id="MFD0916053.1"/>
    </source>
</evidence>
<dbReference type="Pfam" id="PF01553">
    <property type="entry name" value="Acyltransferase"/>
    <property type="match status" value="1"/>
</dbReference>